<protein>
    <submittedName>
        <fullName evidence="1">Uncharacterized protein</fullName>
    </submittedName>
</protein>
<dbReference type="Gene3D" id="3.80.10.10">
    <property type="entry name" value="Ribonuclease Inhibitor"/>
    <property type="match status" value="1"/>
</dbReference>
<proteinExistence type="predicted"/>
<comment type="caution">
    <text evidence="1">The sequence shown here is derived from an EMBL/GenBank/DDBJ whole genome shotgun (WGS) entry which is preliminary data.</text>
</comment>
<dbReference type="Pfam" id="PF13855">
    <property type="entry name" value="LRR_8"/>
    <property type="match status" value="1"/>
</dbReference>
<gene>
    <name evidence="1" type="ORF">DPMN_182386</name>
</gene>
<evidence type="ECO:0000313" key="2">
    <source>
        <dbReference type="Proteomes" id="UP000828390"/>
    </source>
</evidence>
<dbReference type="InterPro" id="IPR001611">
    <property type="entry name" value="Leu-rich_rpt"/>
</dbReference>
<dbReference type="Proteomes" id="UP000828390">
    <property type="component" value="Unassembled WGS sequence"/>
</dbReference>
<organism evidence="1 2">
    <name type="scientific">Dreissena polymorpha</name>
    <name type="common">Zebra mussel</name>
    <name type="synonym">Mytilus polymorpha</name>
    <dbReference type="NCBI Taxonomy" id="45954"/>
    <lineage>
        <taxon>Eukaryota</taxon>
        <taxon>Metazoa</taxon>
        <taxon>Spiralia</taxon>
        <taxon>Lophotrochozoa</taxon>
        <taxon>Mollusca</taxon>
        <taxon>Bivalvia</taxon>
        <taxon>Autobranchia</taxon>
        <taxon>Heteroconchia</taxon>
        <taxon>Euheterodonta</taxon>
        <taxon>Imparidentia</taxon>
        <taxon>Neoheterodontei</taxon>
        <taxon>Myida</taxon>
        <taxon>Dreissenoidea</taxon>
        <taxon>Dreissenidae</taxon>
        <taxon>Dreissena</taxon>
    </lineage>
</organism>
<dbReference type="EMBL" id="JAIWYP010000010">
    <property type="protein sequence ID" value="KAH3747950.1"/>
    <property type="molecule type" value="Genomic_DNA"/>
</dbReference>
<sequence length="89" mass="10016">MHISCSLNLTKDLFCNNVWSNVTVLSLVGNWHHENAVDLDSNTFERFGNLEELRFVGVLIVTLYPGSFRGLVNLRVLDLSNCLSLGYSN</sequence>
<dbReference type="SUPFAM" id="SSF52058">
    <property type="entry name" value="L domain-like"/>
    <property type="match status" value="1"/>
</dbReference>
<evidence type="ECO:0000313" key="1">
    <source>
        <dbReference type="EMBL" id="KAH3747950.1"/>
    </source>
</evidence>
<reference evidence="1" key="1">
    <citation type="journal article" date="2019" name="bioRxiv">
        <title>The Genome of the Zebra Mussel, Dreissena polymorpha: A Resource for Invasive Species Research.</title>
        <authorList>
            <person name="McCartney M.A."/>
            <person name="Auch B."/>
            <person name="Kono T."/>
            <person name="Mallez S."/>
            <person name="Zhang Y."/>
            <person name="Obille A."/>
            <person name="Becker A."/>
            <person name="Abrahante J.E."/>
            <person name="Garbe J."/>
            <person name="Badalamenti J.P."/>
            <person name="Herman A."/>
            <person name="Mangelson H."/>
            <person name="Liachko I."/>
            <person name="Sullivan S."/>
            <person name="Sone E.D."/>
            <person name="Koren S."/>
            <person name="Silverstein K.A.T."/>
            <person name="Beckman K.B."/>
            <person name="Gohl D.M."/>
        </authorList>
    </citation>
    <scope>NUCLEOTIDE SEQUENCE</scope>
    <source>
        <strain evidence="1">Duluth1</strain>
        <tissue evidence="1">Whole animal</tissue>
    </source>
</reference>
<dbReference type="AlphaFoldDB" id="A0A9D4DGD9"/>
<name>A0A9D4DGD9_DREPO</name>
<keyword evidence="2" id="KW-1185">Reference proteome</keyword>
<reference evidence="1" key="2">
    <citation type="submission" date="2020-11" db="EMBL/GenBank/DDBJ databases">
        <authorList>
            <person name="McCartney M.A."/>
            <person name="Auch B."/>
            <person name="Kono T."/>
            <person name="Mallez S."/>
            <person name="Becker A."/>
            <person name="Gohl D.M."/>
            <person name="Silverstein K.A.T."/>
            <person name="Koren S."/>
            <person name="Bechman K.B."/>
            <person name="Herman A."/>
            <person name="Abrahante J.E."/>
            <person name="Garbe J."/>
        </authorList>
    </citation>
    <scope>NUCLEOTIDE SEQUENCE</scope>
    <source>
        <strain evidence="1">Duluth1</strain>
        <tissue evidence="1">Whole animal</tissue>
    </source>
</reference>
<dbReference type="InterPro" id="IPR032675">
    <property type="entry name" value="LRR_dom_sf"/>
</dbReference>
<accession>A0A9D4DGD9</accession>